<keyword evidence="2" id="KW-0378">Hydrolase</keyword>
<dbReference type="InterPro" id="IPR027268">
    <property type="entry name" value="Peptidase_M4/M1_CTD_sf"/>
</dbReference>
<dbReference type="Pfam" id="PF05299">
    <property type="entry name" value="Peptidase_M61"/>
    <property type="match status" value="1"/>
</dbReference>
<dbReference type="SUPFAM" id="SSF50156">
    <property type="entry name" value="PDZ domain-like"/>
    <property type="match status" value="1"/>
</dbReference>
<dbReference type="InterPro" id="IPR040756">
    <property type="entry name" value="Peptidase_M61_N"/>
</dbReference>
<dbReference type="InterPro" id="IPR001478">
    <property type="entry name" value="PDZ"/>
</dbReference>
<proteinExistence type="predicted"/>
<feature type="domain" description="PDZ" evidence="1">
    <location>
        <begin position="472"/>
        <end position="541"/>
    </location>
</feature>
<keyword evidence="2" id="KW-0645">Protease</keyword>
<evidence type="ECO:0000313" key="2">
    <source>
        <dbReference type="EMBL" id="SFV77811.1"/>
    </source>
</evidence>
<dbReference type="GO" id="GO:0006508">
    <property type="term" value="P:proteolysis"/>
    <property type="evidence" value="ECO:0007669"/>
    <property type="project" value="UniProtKB-KW"/>
</dbReference>
<dbReference type="GO" id="GO:0008233">
    <property type="term" value="F:peptidase activity"/>
    <property type="evidence" value="ECO:0007669"/>
    <property type="project" value="UniProtKB-KW"/>
</dbReference>
<name>A0A1W1DB12_9ZZZZ</name>
<evidence type="ECO:0000259" key="1">
    <source>
        <dbReference type="SMART" id="SM00228"/>
    </source>
</evidence>
<dbReference type="SMART" id="SM00228">
    <property type="entry name" value="PDZ"/>
    <property type="match status" value="1"/>
</dbReference>
<protein>
    <submittedName>
        <fullName evidence="2">Protease, putative</fullName>
    </submittedName>
</protein>
<dbReference type="SUPFAM" id="SSF55486">
    <property type="entry name" value="Metalloproteases ('zincins'), catalytic domain"/>
    <property type="match status" value="1"/>
</dbReference>
<dbReference type="Gene3D" id="1.10.390.10">
    <property type="entry name" value="Neutral Protease Domain 2"/>
    <property type="match status" value="1"/>
</dbReference>
<dbReference type="Gene3D" id="2.30.42.10">
    <property type="match status" value="1"/>
</dbReference>
<dbReference type="InterPro" id="IPR007963">
    <property type="entry name" value="Peptidase_M61_catalytic"/>
</dbReference>
<dbReference type="InterPro" id="IPR024191">
    <property type="entry name" value="Peptidase_M61"/>
</dbReference>
<dbReference type="Gene3D" id="2.60.40.3650">
    <property type="match status" value="1"/>
</dbReference>
<dbReference type="InterPro" id="IPR036034">
    <property type="entry name" value="PDZ_sf"/>
</dbReference>
<dbReference type="Pfam" id="PF17899">
    <property type="entry name" value="Peptidase_M61_N"/>
    <property type="match status" value="1"/>
</dbReference>
<organism evidence="2">
    <name type="scientific">hydrothermal vent metagenome</name>
    <dbReference type="NCBI Taxonomy" id="652676"/>
    <lineage>
        <taxon>unclassified sequences</taxon>
        <taxon>metagenomes</taxon>
        <taxon>ecological metagenomes</taxon>
    </lineage>
</organism>
<dbReference type="AlphaFoldDB" id="A0A1W1DB12"/>
<dbReference type="PIRSF" id="PIRSF016493">
    <property type="entry name" value="Glycyl_aminpptds"/>
    <property type="match status" value="1"/>
</dbReference>
<dbReference type="EMBL" id="FPHR01000032">
    <property type="protein sequence ID" value="SFV77811.1"/>
    <property type="molecule type" value="Genomic_DNA"/>
</dbReference>
<gene>
    <name evidence="2" type="ORF">MNB_SUP05-4-224</name>
</gene>
<reference evidence="2" key="1">
    <citation type="submission" date="2016-10" db="EMBL/GenBank/DDBJ databases">
        <authorList>
            <person name="de Groot N.N."/>
        </authorList>
    </citation>
    <scope>NUCLEOTIDE SEQUENCE</scope>
</reference>
<accession>A0A1W1DB12</accession>
<sequence>MAIKYTVTPKNLHAHLFQVELSIQNPNPLGQVFSLPSWIPGSYLIRDFAKNIVSIQAQSCGELVEINKLDKNHWITQPCGDELTLTYEVYAFDLSVRSAYLTSERAFFNGTSLFLLPLGLESEPCELNIVAADTKQTMGNWSCATGLEQVDELAFKAQNYQDLIDHPVEMSDFTLFEFDANNIKHKMAITGFHNADVSRLKQDLKTICNHHIAFFNHDVPFKDYTFLTLVKTNGYGGLEHKNSTSLICSRKELPVVDVNDINKDYTRFLSLCSHEYFHSWWIKTIKPASFHQLDLNRENYTEQLWIFEGFTSYYDELSLLRTKLLTPEKYLDLFAQTITRVQKSKGRLTQSLAQSSYETWTKFYQQDENAPNAIVSYYTKGALLAFTLDIEIRKRTKGVKCLDDVMRHAWENCQESGLEDNSIQMFVNELVGDDMSSFFNDYLYGVKELPLQQSFDYVGVDCEFVAYAEDLTDFGLNISTQSEFSQITHVFANTSAQAAGLYVGDKIVSINYQQLKDKPLIAEINKYAMGEMIKVGVLRDELLLEIPVLVTDITPSYCRLSLTTKLDKDTVSRQEKWFYQE</sequence>